<keyword evidence="2" id="KW-1185">Reference proteome</keyword>
<organism evidence="1 2">
    <name type="scientific">Mycolicibacterium komossense</name>
    <dbReference type="NCBI Taxonomy" id="1779"/>
    <lineage>
        <taxon>Bacteria</taxon>
        <taxon>Bacillati</taxon>
        <taxon>Actinomycetota</taxon>
        <taxon>Actinomycetes</taxon>
        <taxon>Mycobacteriales</taxon>
        <taxon>Mycobacteriaceae</taxon>
        <taxon>Mycolicibacterium</taxon>
    </lineage>
</organism>
<keyword evidence="1" id="KW-0436">Ligase</keyword>
<protein>
    <submittedName>
        <fullName evidence="1">2'-5' RNA ligase family protein</fullName>
    </submittedName>
</protein>
<dbReference type="Gene3D" id="3.90.1140.10">
    <property type="entry name" value="Cyclic phosphodiesterase"/>
    <property type="match status" value="1"/>
</dbReference>
<evidence type="ECO:0000313" key="1">
    <source>
        <dbReference type="EMBL" id="MCV7226781.1"/>
    </source>
</evidence>
<dbReference type="EMBL" id="JACKTY010000028">
    <property type="protein sequence ID" value="MCV7226781.1"/>
    <property type="molecule type" value="Genomic_DNA"/>
</dbReference>
<proteinExistence type="predicted"/>
<dbReference type="RefSeq" id="WP_264067655.1">
    <property type="nucleotide sequence ID" value="NZ_JACKTY010000028.1"/>
</dbReference>
<dbReference type="Proteomes" id="UP001526201">
    <property type="component" value="Unassembled WGS sequence"/>
</dbReference>
<dbReference type="SUPFAM" id="SSF55144">
    <property type="entry name" value="LigT-like"/>
    <property type="match status" value="1"/>
</dbReference>
<reference evidence="1 2" key="1">
    <citation type="journal article" date="2022" name="BMC Genomics">
        <title>Comparative genome analysis of mycobacteria focusing on tRNA and non-coding RNA.</title>
        <authorList>
            <person name="Behra P.R.K."/>
            <person name="Pettersson B.M.F."/>
            <person name="Ramesh M."/>
            <person name="Das S."/>
            <person name="Dasgupta S."/>
            <person name="Kirsebom L.A."/>
        </authorList>
    </citation>
    <scope>NUCLEOTIDE SEQUENCE [LARGE SCALE GENOMIC DNA]</scope>
    <source>
        <strain evidence="1 2">DSM 44078</strain>
    </source>
</reference>
<comment type="caution">
    <text evidence="1">The sequence shown here is derived from an EMBL/GenBank/DDBJ whole genome shotgun (WGS) entry which is preliminary data.</text>
</comment>
<dbReference type="GO" id="GO:0016874">
    <property type="term" value="F:ligase activity"/>
    <property type="evidence" value="ECO:0007669"/>
    <property type="project" value="UniProtKB-KW"/>
</dbReference>
<dbReference type="Pfam" id="PF13563">
    <property type="entry name" value="2_5_RNA_ligase2"/>
    <property type="match status" value="1"/>
</dbReference>
<accession>A0ABT3CBJ5</accession>
<evidence type="ECO:0000313" key="2">
    <source>
        <dbReference type="Proteomes" id="UP001526201"/>
    </source>
</evidence>
<sequence>MAHSVEVLFDAETDAALRRAWHALTAAGLPSQAGHTGASNRPHVTLAVADAIAAEVDAGLIGLADLLPLDCVIGAPLLFGAGRFTLARLIVPSAALLGLQAMVHQVCVPHMTAGPAPHTTPGRWTPHVTLARRLSAAQLEAAVGVVQGADLVGRCVGLRRWDGDQRVEHILVS</sequence>
<gene>
    <name evidence="1" type="ORF">H7J73_12165</name>
</gene>
<name>A0ABT3CBJ5_9MYCO</name>
<dbReference type="InterPro" id="IPR009097">
    <property type="entry name" value="Cyclic_Pdiesterase"/>
</dbReference>